<protein>
    <recommendedName>
        <fullName evidence="1">Ubiquitin-like domain-containing protein</fullName>
    </recommendedName>
</protein>
<organism evidence="2 3">
    <name type="scientific">Trifolium pratense</name>
    <name type="common">Red clover</name>
    <dbReference type="NCBI Taxonomy" id="57577"/>
    <lineage>
        <taxon>Eukaryota</taxon>
        <taxon>Viridiplantae</taxon>
        <taxon>Streptophyta</taxon>
        <taxon>Embryophyta</taxon>
        <taxon>Tracheophyta</taxon>
        <taxon>Spermatophyta</taxon>
        <taxon>Magnoliopsida</taxon>
        <taxon>eudicotyledons</taxon>
        <taxon>Gunneridae</taxon>
        <taxon>Pentapetalae</taxon>
        <taxon>rosids</taxon>
        <taxon>fabids</taxon>
        <taxon>Fabales</taxon>
        <taxon>Fabaceae</taxon>
        <taxon>Papilionoideae</taxon>
        <taxon>50 kb inversion clade</taxon>
        <taxon>NPAAA clade</taxon>
        <taxon>Hologalegina</taxon>
        <taxon>IRL clade</taxon>
        <taxon>Trifolieae</taxon>
        <taxon>Trifolium</taxon>
    </lineage>
</organism>
<dbReference type="Proteomes" id="UP000236291">
    <property type="component" value="Unassembled WGS sequence"/>
</dbReference>
<reference evidence="2 3" key="1">
    <citation type="journal article" date="2014" name="Am. J. Bot.">
        <title>Genome assembly and annotation for red clover (Trifolium pratense; Fabaceae).</title>
        <authorList>
            <person name="Istvanek J."/>
            <person name="Jaros M."/>
            <person name="Krenek A."/>
            <person name="Repkova J."/>
        </authorList>
    </citation>
    <scope>NUCLEOTIDE SEQUENCE [LARGE SCALE GENOMIC DNA]</scope>
    <source>
        <strain evidence="3">cv. Tatra</strain>
        <tissue evidence="2">Young leaves</tissue>
    </source>
</reference>
<dbReference type="EMBL" id="ASHM01007245">
    <property type="protein sequence ID" value="PNY14931.1"/>
    <property type="molecule type" value="Genomic_DNA"/>
</dbReference>
<dbReference type="STRING" id="57577.A0A2K3PI33"/>
<dbReference type="Gene3D" id="3.10.20.90">
    <property type="entry name" value="Phosphatidylinositol 3-kinase Catalytic Subunit, Chain A, domain 1"/>
    <property type="match status" value="1"/>
</dbReference>
<reference evidence="2 3" key="2">
    <citation type="journal article" date="2017" name="Front. Plant Sci.">
        <title>Gene Classification and Mining of Molecular Markers Useful in Red Clover (Trifolium pratense) Breeding.</title>
        <authorList>
            <person name="Istvanek J."/>
            <person name="Dluhosova J."/>
            <person name="Dluhos P."/>
            <person name="Patkova L."/>
            <person name="Nedelnik J."/>
            <person name="Repkova J."/>
        </authorList>
    </citation>
    <scope>NUCLEOTIDE SEQUENCE [LARGE SCALE GENOMIC DNA]</scope>
    <source>
        <strain evidence="3">cv. Tatra</strain>
        <tissue evidence="2">Young leaves</tissue>
    </source>
</reference>
<gene>
    <name evidence="2" type="ORF">L195_g011620</name>
</gene>
<dbReference type="InterPro" id="IPR039540">
    <property type="entry name" value="UBL3-like_ubiquitin_dom"/>
</dbReference>
<dbReference type="InterPro" id="IPR000626">
    <property type="entry name" value="Ubiquitin-like_dom"/>
</dbReference>
<dbReference type="Pfam" id="PF13881">
    <property type="entry name" value="Rad60-SLD_2"/>
    <property type="match status" value="1"/>
</dbReference>
<comment type="caution">
    <text evidence="2">The sequence shown here is derived from an EMBL/GenBank/DDBJ whole genome shotgun (WGS) entry which is preliminary data.</text>
</comment>
<dbReference type="InterPro" id="IPR029071">
    <property type="entry name" value="Ubiquitin-like_domsf"/>
</dbReference>
<dbReference type="AlphaFoldDB" id="A0A2K3PI33"/>
<dbReference type="PANTHER" id="PTHR13169:SF12">
    <property type="entry name" value="MEMBRANE-ANCHORED UBIQUITIN-FOLD PROTEIN"/>
    <property type="match status" value="1"/>
</dbReference>
<proteinExistence type="predicted"/>
<dbReference type="CDD" id="cd01814">
    <property type="entry name" value="Ubl_MUBs_plant"/>
    <property type="match status" value="1"/>
</dbReference>
<feature type="domain" description="Ubiquitin-like" evidence="1">
    <location>
        <begin position="67"/>
        <end position="115"/>
    </location>
</feature>
<sequence length="161" mass="17582">MRCSLGWIASPAFNSDVQFLQASCNKEISLRLIIQVSKVKPYPLIRGSSVLQFPKLIRAHDTYPVSTTTVGALKQKLIAEWPQGKNVVPKSVNDVKLIHAGKVLENTKTLADSNITFSDIPGAITMHVVVQPAIAKKKTGLCNLFIYAFAKVVLLRVPLSG</sequence>
<dbReference type="PANTHER" id="PTHR13169">
    <property type="entry name" value="UBIQUITIN-LIKE PROTEIN 3 HCG-1 PROTEIN"/>
    <property type="match status" value="1"/>
</dbReference>
<name>A0A2K3PI33_TRIPR</name>
<accession>A0A2K3PI33</accession>
<dbReference type="InterPro" id="IPR040015">
    <property type="entry name" value="UBL3-like"/>
</dbReference>
<dbReference type="SUPFAM" id="SSF54236">
    <property type="entry name" value="Ubiquitin-like"/>
    <property type="match status" value="1"/>
</dbReference>
<dbReference type="PROSITE" id="PS50053">
    <property type="entry name" value="UBIQUITIN_2"/>
    <property type="match status" value="1"/>
</dbReference>
<evidence type="ECO:0000313" key="3">
    <source>
        <dbReference type="Proteomes" id="UP000236291"/>
    </source>
</evidence>
<evidence type="ECO:0000313" key="2">
    <source>
        <dbReference type="EMBL" id="PNY14931.1"/>
    </source>
</evidence>
<evidence type="ECO:0000259" key="1">
    <source>
        <dbReference type="PROSITE" id="PS50053"/>
    </source>
</evidence>